<keyword evidence="2" id="KW-1185">Reference proteome</keyword>
<protein>
    <submittedName>
        <fullName evidence="1">Uncharacterized protein</fullName>
    </submittedName>
</protein>
<dbReference type="AlphaFoldDB" id="A0A4S5CQ11"/>
<gene>
    <name evidence="1" type="ORF">E7Y31_19840</name>
</gene>
<dbReference type="RefSeq" id="WP_136449342.1">
    <property type="nucleotide sequence ID" value="NZ_SSXH01000701.1"/>
</dbReference>
<evidence type="ECO:0000313" key="2">
    <source>
        <dbReference type="Proteomes" id="UP000305282"/>
    </source>
</evidence>
<comment type="caution">
    <text evidence="1">The sequence shown here is derived from an EMBL/GenBank/DDBJ whole genome shotgun (WGS) entry which is preliminary data.</text>
</comment>
<dbReference type="OrthoDB" id="3216712at2"/>
<organism evidence="1 2">
    <name type="scientific">Candidatus Frankia alpina</name>
    <dbReference type="NCBI Taxonomy" id="2699483"/>
    <lineage>
        <taxon>Bacteria</taxon>
        <taxon>Bacillati</taxon>
        <taxon>Actinomycetota</taxon>
        <taxon>Actinomycetes</taxon>
        <taxon>Frankiales</taxon>
        <taxon>Frankiaceae</taxon>
        <taxon>Frankia</taxon>
    </lineage>
</organism>
<accession>A0A4S5CQ11</accession>
<dbReference type="EMBL" id="SSXH01000701">
    <property type="protein sequence ID" value="THJ45648.1"/>
    <property type="molecule type" value="Genomic_DNA"/>
</dbReference>
<proteinExistence type="predicted"/>
<dbReference type="Proteomes" id="UP000305282">
    <property type="component" value="Unassembled WGS sequence"/>
</dbReference>
<evidence type="ECO:0000313" key="1">
    <source>
        <dbReference type="EMBL" id="THJ45648.1"/>
    </source>
</evidence>
<name>A0A4S5CQ11_9ACTN</name>
<sequence length="73" mass="7834">MVEGVPCWWESTSLPDGTADDDAAAWAVVVLGSSGGRIRGVVGPFRSPGYARKYAHDEGLREWLVVPALCLTM</sequence>
<reference evidence="1 2" key="1">
    <citation type="submission" date="2019-04" db="EMBL/GenBank/DDBJ databases">
        <title>Draft genome sequences for three unisolated Alnus-infective Frankia Sp+ strains, AgTrS, AiOr and AvVan, the first sequenced Frankia strains able to sporulate in-planta.</title>
        <authorList>
            <person name="Bethencourt L."/>
            <person name="Vautrin F."/>
            <person name="Taib N."/>
            <person name="Dubost A."/>
            <person name="Castro-Garcia L."/>
            <person name="Imbaud O."/>
            <person name="Abrouk D."/>
            <person name="Fournier P."/>
            <person name="Briolay J."/>
            <person name="Nguyen A."/>
            <person name="Normand P."/>
            <person name="Fernandez M.P."/>
            <person name="Brochier-Armanet C."/>
            <person name="Herrera-Belaroussi A."/>
        </authorList>
    </citation>
    <scope>NUCLEOTIDE SEQUENCE [LARGE SCALE GENOMIC DNA]</scope>
    <source>
        <strain evidence="1 2">AvVan</strain>
    </source>
</reference>
<feature type="non-terminal residue" evidence="1">
    <location>
        <position position="73"/>
    </location>
</feature>